<evidence type="ECO:0000313" key="2">
    <source>
        <dbReference type="EMBL" id="KAL2264571.1"/>
    </source>
</evidence>
<protein>
    <submittedName>
        <fullName evidence="2">Uncharacterized protein</fullName>
    </submittedName>
</protein>
<dbReference type="EMBL" id="JAZGUE010000007">
    <property type="protein sequence ID" value="KAL2264571.1"/>
    <property type="molecule type" value="Genomic_DNA"/>
</dbReference>
<gene>
    <name evidence="2" type="ORF">VTJ83DRAFT_7081</name>
</gene>
<keyword evidence="3" id="KW-1185">Reference proteome</keyword>
<dbReference type="GeneID" id="98128508"/>
<organism evidence="2 3">
    <name type="scientific">Remersonia thermophila</name>
    <dbReference type="NCBI Taxonomy" id="72144"/>
    <lineage>
        <taxon>Eukaryota</taxon>
        <taxon>Fungi</taxon>
        <taxon>Dikarya</taxon>
        <taxon>Ascomycota</taxon>
        <taxon>Pezizomycotina</taxon>
        <taxon>Sordariomycetes</taxon>
        <taxon>Sordariomycetidae</taxon>
        <taxon>Sordariales</taxon>
        <taxon>Sordariales incertae sedis</taxon>
        <taxon>Remersonia</taxon>
    </lineage>
</organism>
<accession>A0ABR4D2G3</accession>
<name>A0ABR4D2G3_9PEZI</name>
<feature type="region of interest" description="Disordered" evidence="1">
    <location>
        <begin position="128"/>
        <end position="157"/>
    </location>
</feature>
<evidence type="ECO:0000256" key="1">
    <source>
        <dbReference type="SAM" id="MobiDB-lite"/>
    </source>
</evidence>
<reference evidence="2 3" key="1">
    <citation type="journal article" date="2024" name="Commun. Biol.">
        <title>Comparative genomic analysis of thermophilic fungi reveals convergent evolutionary adaptations and gene losses.</title>
        <authorList>
            <person name="Steindorff A.S."/>
            <person name="Aguilar-Pontes M.V."/>
            <person name="Robinson A.J."/>
            <person name="Andreopoulos B."/>
            <person name="LaButti K."/>
            <person name="Kuo A."/>
            <person name="Mondo S."/>
            <person name="Riley R."/>
            <person name="Otillar R."/>
            <person name="Haridas S."/>
            <person name="Lipzen A."/>
            <person name="Grimwood J."/>
            <person name="Schmutz J."/>
            <person name="Clum A."/>
            <person name="Reid I.D."/>
            <person name="Moisan M.C."/>
            <person name="Butler G."/>
            <person name="Nguyen T.T.M."/>
            <person name="Dewar K."/>
            <person name="Conant G."/>
            <person name="Drula E."/>
            <person name="Henrissat B."/>
            <person name="Hansel C."/>
            <person name="Singer S."/>
            <person name="Hutchinson M.I."/>
            <person name="de Vries R.P."/>
            <person name="Natvig D.O."/>
            <person name="Powell A.J."/>
            <person name="Tsang A."/>
            <person name="Grigoriev I.V."/>
        </authorList>
    </citation>
    <scope>NUCLEOTIDE SEQUENCE [LARGE SCALE GENOMIC DNA]</scope>
    <source>
        <strain evidence="2 3">ATCC 22073</strain>
    </source>
</reference>
<dbReference type="RefSeq" id="XP_070863298.1">
    <property type="nucleotide sequence ID" value="XM_071013864.1"/>
</dbReference>
<sequence>MGARAARPARKEAPCSPWDRGETMFFRASVRRGCGLTVHASACPRGRRHQVHGSCARRHQEQTASSPAMLAIATRPVPTIATESFWLWYVVTMPVRSTSQAFPRPRPQCHVRAGGIMELQTEPCVQQPEAALSSKTREGKPIHPKSGMVLGQEKQCR</sequence>
<evidence type="ECO:0000313" key="3">
    <source>
        <dbReference type="Proteomes" id="UP001600064"/>
    </source>
</evidence>
<dbReference type="Proteomes" id="UP001600064">
    <property type="component" value="Unassembled WGS sequence"/>
</dbReference>
<proteinExistence type="predicted"/>
<comment type="caution">
    <text evidence="2">The sequence shown here is derived from an EMBL/GenBank/DDBJ whole genome shotgun (WGS) entry which is preliminary data.</text>
</comment>